<reference evidence="1" key="1">
    <citation type="submission" date="2020-10" db="EMBL/GenBank/DDBJ databases">
        <authorList>
            <person name="Han B."/>
            <person name="Lu T."/>
            <person name="Zhao Q."/>
            <person name="Huang X."/>
            <person name="Zhao Y."/>
        </authorList>
    </citation>
    <scope>NUCLEOTIDE SEQUENCE</scope>
</reference>
<keyword evidence="2" id="KW-1185">Reference proteome</keyword>
<proteinExistence type="predicted"/>
<dbReference type="AlphaFoldDB" id="A0A811RD74"/>
<protein>
    <submittedName>
        <fullName evidence="1">Uncharacterized protein</fullName>
    </submittedName>
</protein>
<accession>A0A811RD74</accession>
<comment type="caution">
    <text evidence="1">The sequence shown here is derived from an EMBL/GenBank/DDBJ whole genome shotgun (WGS) entry which is preliminary data.</text>
</comment>
<evidence type="ECO:0000313" key="2">
    <source>
        <dbReference type="Proteomes" id="UP000604825"/>
    </source>
</evidence>
<sequence>MPLDSLICNPPSTALNPKNLALGVDDSYDARRRHRFGVGAQVHSEATPYGRTFLARSEVTPFRRTFLGRSAAVPAGSRPMAGGSPPVLCSSQPQIPAASPSTLPVRAVAAAQPVSDATVQPGRGSSHSWLFGVVAVPDNKDVGVEVVAVPLLLTCSPGLVSLAGIAAAPPASEAVADAELASTETVATPTTLPGQGNVTAMVMSSSAVETFRSVATHGTFFNKLAMKTTSVLPTPSFPKFKKKIRTPVAPPRRSRRLAGVGVEFSIDREQSRCKKRVMRPLEVLCDQDGIHEAALDEYAKLFSQPLSDTHSLALACLFRWRTPEELIEGSSEALVVQ</sequence>
<dbReference type="EMBL" id="CAJGYO010000014">
    <property type="protein sequence ID" value="CAD6267962.1"/>
    <property type="molecule type" value="Genomic_DNA"/>
</dbReference>
<gene>
    <name evidence="1" type="ORF">NCGR_LOCUS51267</name>
</gene>
<name>A0A811RD74_9POAL</name>
<evidence type="ECO:0000313" key="1">
    <source>
        <dbReference type="EMBL" id="CAD6267962.1"/>
    </source>
</evidence>
<dbReference type="Proteomes" id="UP000604825">
    <property type="component" value="Unassembled WGS sequence"/>
</dbReference>
<organism evidence="1 2">
    <name type="scientific">Miscanthus lutarioriparius</name>
    <dbReference type="NCBI Taxonomy" id="422564"/>
    <lineage>
        <taxon>Eukaryota</taxon>
        <taxon>Viridiplantae</taxon>
        <taxon>Streptophyta</taxon>
        <taxon>Embryophyta</taxon>
        <taxon>Tracheophyta</taxon>
        <taxon>Spermatophyta</taxon>
        <taxon>Magnoliopsida</taxon>
        <taxon>Liliopsida</taxon>
        <taxon>Poales</taxon>
        <taxon>Poaceae</taxon>
        <taxon>PACMAD clade</taxon>
        <taxon>Panicoideae</taxon>
        <taxon>Andropogonodae</taxon>
        <taxon>Andropogoneae</taxon>
        <taxon>Saccharinae</taxon>
        <taxon>Miscanthus</taxon>
    </lineage>
</organism>